<keyword evidence="3" id="KW-1185">Reference proteome</keyword>
<reference evidence="2" key="1">
    <citation type="submission" date="2020-10" db="EMBL/GenBank/DDBJ databases">
        <title>Chromosome-scale genome assembly of the Allis shad, Alosa alosa.</title>
        <authorList>
            <person name="Margot Z."/>
            <person name="Christophe K."/>
            <person name="Cabau C."/>
            <person name="Louis A."/>
            <person name="Berthelot C."/>
            <person name="Parey E."/>
            <person name="Roest Crollius H."/>
            <person name="Montfort J."/>
            <person name="Robinson-Rechavi M."/>
            <person name="Bucao C."/>
            <person name="Bouchez O."/>
            <person name="Gislard M."/>
            <person name="Lluch J."/>
            <person name="Milhes M."/>
            <person name="Lampietro C."/>
            <person name="Lopez Roques C."/>
            <person name="Donnadieu C."/>
            <person name="Braasch I."/>
            <person name="Desvignes T."/>
            <person name="Postlethwait J."/>
            <person name="Bobe J."/>
            <person name="Guiguen Y."/>
        </authorList>
    </citation>
    <scope>NUCLEOTIDE SEQUENCE</scope>
    <source>
        <strain evidence="2">M-15738</strain>
        <tissue evidence="2">Blood</tissue>
    </source>
</reference>
<dbReference type="EMBL" id="JADWDJ010000012">
    <property type="protein sequence ID" value="KAG5272020.1"/>
    <property type="molecule type" value="Genomic_DNA"/>
</dbReference>
<feature type="compositionally biased region" description="Pro residues" evidence="1">
    <location>
        <begin position="52"/>
        <end position="69"/>
    </location>
</feature>
<feature type="region of interest" description="Disordered" evidence="1">
    <location>
        <begin position="47"/>
        <end position="69"/>
    </location>
</feature>
<evidence type="ECO:0000313" key="3">
    <source>
        <dbReference type="Proteomes" id="UP000823561"/>
    </source>
</evidence>
<protein>
    <submittedName>
        <fullName evidence="2">Uncharacterized protein</fullName>
    </submittedName>
</protein>
<organism evidence="2 3">
    <name type="scientific">Alosa alosa</name>
    <name type="common">allis shad</name>
    <dbReference type="NCBI Taxonomy" id="278164"/>
    <lineage>
        <taxon>Eukaryota</taxon>
        <taxon>Metazoa</taxon>
        <taxon>Chordata</taxon>
        <taxon>Craniata</taxon>
        <taxon>Vertebrata</taxon>
        <taxon>Euteleostomi</taxon>
        <taxon>Actinopterygii</taxon>
        <taxon>Neopterygii</taxon>
        <taxon>Teleostei</taxon>
        <taxon>Clupei</taxon>
        <taxon>Clupeiformes</taxon>
        <taxon>Clupeoidei</taxon>
        <taxon>Clupeidae</taxon>
        <taxon>Alosa</taxon>
    </lineage>
</organism>
<sequence>MKCAQMCRDGLEDVGIPQGGPLGRERGKQLISAPPVEQRLPAWVSSYVGTTPPKPHAAPHSLPPSRPLPPPVPGGCLSWGAVQATSPLDSGNALSVAVDMT</sequence>
<evidence type="ECO:0000313" key="2">
    <source>
        <dbReference type="EMBL" id="KAG5272020.1"/>
    </source>
</evidence>
<accession>A0AAV6GB03</accession>
<dbReference type="Proteomes" id="UP000823561">
    <property type="component" value="Chromosome 12"/>
</dbReference>
<comment type="caution">
    <text evidence="2">The sequence shown here is derived from an EMBL/GenBank/DDBJ whole genome shotgun (WGS) entry which is preliminary data.</text>
</comment>
<evidence type="ECO:0000256" key="1">
    <source>
        <dbReference type="SAM" id="MobiDB-lite"/>
    </source>
</evidence>
<dbReference type="AlphaFoldDB" id="A0AAV6GB03"/>
<proteinExistence type="predicted"/>
<name>A0AAV6GB03_9TELE</name>
<gene>
    <name evidence="2" type="ORF">AALO_G00160760</name>
</gene>